<dbReference type="InterPro" id="IPR000073">
    <property type="entry name" value="AB_hydrolase_1"/>
</dbReference>
<dbReference type="PANTHER" id="PTHR43433">
    <property type="entry name" value="HYDROLASE, ALPHA/BETA FOLD FAMILY PROTEIN"/>
    <property type="match status" value="1"/>
</dbReference>
<comment type="caution">
    <text evidence="2">The sequence shown here is derived from an EMBL/GenBank/DDBJ whole genome shotgun (WGS) entry which is preliminary data.</text>
</comment>
<proteinExistence type="predicted"/>
<dbReference type="Proteomes" id="UP000655410">
    <property type="component" value="Unassembled WGS sequence"/>
</dbReference>
<dbReference type="PANTHER" id="PTHR43433:SF5">
    <property type="entry name" value="AB HYDROLASE-1 DOMAIN-CONTAINING PROTEIN"/>
    <property type="match status" value="1"/>
</dbReference>
<dbReference type="RefSeq" id="WP_229662765.1">
    <property type="nucleotide sequence ID" value="NZ_BMNI01000004.1"/>
</dbReference>
<evidence type="ECO:0000313" key="3">
    <source>
        <dbReference type="Proteomes" id="UP000655410"/>
    </source>
</evidence>
<organism evidence="2 3">
    <name type="scientific">Nocardioides phosphati</name>
    <dbReference type="NCBI Taxonomy" id="1867775"/>
    <lineage>
        <taxon>Bacteria</taxon>
        <taxon>Bacillati</taxon>
        <taxon>Actinomycetota</taxon>
        <taxon>Actinomycetes</taxon>
        <taxon>Propionibacteriales</taxon>
        <taxon>Nocardioidaceae</taxon>
        <taxon>Nocardioides</taxon>
    </lineage>
</organism>
<protein>
    <submittedName>
        <fullName evidence="2">Alpha/beta hydrolase</fullName>
    </submittedName>
</protein>
<gene>
    <name evidence="2" type="ORF">GCM10011584_19190</name>
</gene>
<dbReference type="GO" id="GO:0016787">
    <property type="term" value="F:hydrolase activity"/>
    <property type="evidence" value="ECO:0007669"/>
    <property type="project" value="UniProtKB-KW"/>
</dbReference>
<feature type="domain" description="AB hydrolase-1" evidence="1">
    <location>
        <begin position="33"/>
        <end position="279"/>
    </location>
</feature>
<evidence type="ECO:0000259" key="1">
    <source>
        <dbReference type="Pfam" id="PF00561"/>
    </source>
</evidence>
<sequence>MTDSITVSEELFAPAGPGQELCYQTFGDPSGEPLLLVMGLSGPMTWWPVEFCEGLVRAGFFVIRYDNRDVGRSFRASGRVHRGDLVKAFLGRPVDAPYTLADMAGDGMAVLDHLGIDRADVCGMSMGGMIVQTMALEHPGRVRSVTSVMSTTGSRRVGWQHPSLLPRLLRSPGRGREAYAEATATFWSYIGSPGYPTDREEVRQRALETYDRGISASGVLRQMMAILTQPNRTSRLAAVEAPMTVIHGRADKMVHVSGGRATAKAAGADLLLIEGMGHDLPRELWPEITDAIRKTADRAK</sequence>
<dbReference type="Pfam" id="PF00561">
    <property type="entry name" value="Abhydrolase_1"/>
    <property type="match status" value="1"/>
</dbReference>
<evidence type="ECO:0000313" key="2">
    <source>
        <dbReference type="EMBL" id="GGO89549.1"/>
    </source>
</evidence>
<dbReference type="InterPro" id="IPR050471">
    <property type="entry name" value="AB_hydrolase"/>
</dbReference>
<reference evidence="3" key="1">
    <citation type="journal article" date="2019" name="Int. J. Syst. Evol. Microbiol.">
        <title>The Global Catalogue of Microorganisms (GCM) 10K type strain sequencing project: providing services to taxonomists for standard genome sequencing and annotation.</title>
        <authorList>
            <consortium name="The Broad Institute Genomics Platform"/>
            <consortium name="The Broad Institute Genome Sequencing Center for Infectious Disease"/>
            <person name="Wu L."/>
            <person name="Ma J."/>
        </authorList>
    </citation>
    <scope>NUCLEOTIDE SEQUENCE [LARGE SCALE GENOMIC DNA]</scope>
    <source>
        <strain evidence="3">CGMCC 4.7371</strain>
    </source>
</reference>
<accession>A0ABQ2NCH0</accession>
<dbReference type="Gene3D" id="3.40.50.1820">
    <property type="entry name" value="alpha/beta hydrolase"/>
    <property type="match status" value="1"/>
</dbReference>
<keyword evidence="3" id="KW-1185">Reference proteome</keyword>
<name>A0ABQ2NCH0_9ACTN</name>
<dbReference type="InterPro" id="IPR029058">
    <property type="entry name" value="AB_hydrolase_fold"/>
</dbReference>
<dbReference type="SUPFAM" id="SSF53474">
    <property type="entry name" value="alpha/beta-Hydrolases"/>
    <property type="match status" value="1"/>
</dbReference>
<keyword evidence="2" id="KW-0378">Hydrolase</keyword>
<dbReference type="EMBL" id="BMNI01000004">
    <property type="protein sequence ID" value="GGO89549.1"/>
    <property type="molecule type" value="Genomic_DNA"/>
</dbReference>
<dbReference type="PRINTS" id="PR00111">
    <property type="entry name" value="ABHYDROLASE"/>
</dbReference>